<dbReference type="PROSITE" id="PS50932">
    <property type="entry name" value="HTH_LACI_2"/>
    <property type="match status" value="1"/>
</dbReference>
<evidence type="ECO:0000259" key="4">
    <source>
        <dbReference type="PROSITE" id="PS50932"/>
    </source>
</evidence>
<keyword evidence="1" id="KW-0805">Transcription regulation</keyword>
<evidence type="ECO:0000313" key="5">
    <source>
        <dbReference type="EMBL" id="NML44319.1"/>
    </source>
</evidence>
<reference evidence="5 6" key="1">
    <citation type="submission" date="2020-04" db="EMBL/GenBank/DDBJ databases">
        <title>Ramlibacter sp. G-1-2-2 isolated from soil.</title>
        <authorList>
            <person name="Dahal R.H."/>
        </authorList>
    </citation>
    <scope>NUCLEOTIDE SEQUENCE [LARGE SCALE GENOMIC DNA]</scope>
    <source>
        <strain evidence="5 6">G-1-2-2</strain>
    </source>
</reference>
<dbReference type="EMBL" id="JABBFX010000001">
    <property type="protein sequence ID" value="NML44319.1"/>
    <property type="molecule type" value="Genomic_DNA"/>
</dbReference>
<dbReference type="AlphaFoldDB" id="A0A848H479"/>
<dbReference type="PANTHER" id="PTHR30146">
    <property type="entry name" value="LACI-RELATED TRANSCRIPTIONAL REPRESSOR"/>
    <property type="match status" value="1"/>
</dbReference>
<dbReference type="Pfam" id="PF13407">
    <property type="entry name" value="Peripla_BP_4"/>
    <property type="match status" value="1"/>
</dbReference>
<dbReference type="PANTHER" id="PTHR30146:SF152">
    <property type="entry name" value="TRANSCRIPTIONAL REGULATORY PROTEIN"/>
    <property type="match status" value="1"/>
</dbReference>
<dbReference type="RefSeq" id="WP_169418460.1">
    <property type="nucleotide sequence ID" value="NZ_JABBFX010000001.1"/>
</dbReference>
<organism evidence="5 6">
    <name type="scientific">Ramlibacter agri</name>
    <dbReference type="NCBI Taxonomy" id="2728837"/>
    <lineage>
        <taxon>Bacteria</taxon>
        <taxon>Pseudomonadati</taxon>
        <taxon>Pseudomonadota</taxon>
        <taxon>Betaproteobacteria</taxon>
        <taxon>Burkholderiales</taxon>
        <taxon>Comamonadaceae</taxon>
        <taxon>Ramlibacter</taxon>
    </lineage>
</organism>
<evidence type="ECO:0000256" key="3">
    <source>
        <dbReference type="ARBA" id="ARBA00023163"/>
    </source>
</evidence>
<keyword evidence="6" id="KW-1185">Reference proteome</keyword>
<keyword evidence="2" id="KW-0238">DNA-binding</keyword>
<comment type="caution">
    <text evidence="5">The sequence shown here is derived from an EMBL/GenBank/DDBJ whole genome shotgun (WGS) entry which is preliminary data.</text>
</comment>
<dbReference type="GO" id="GO:0000976">
    <property type="term" value="F:transcription cis-regulatory region binding"/>
    <property type="evidence" value="ECO:0007669"/>
    <property type="project" value="TreeGrafter"/>
</dbReference>
<dbReference type="CDD" id="cd01392">
    <property type="entry name" value="HTH_LacI"/>
    <property type="match status" value="1"/>
</dbReference>
<dbReference type="GO" id="GO:0003700">
    <property type="term" value="F:DNA-binding transcription factor activity"/>
    <property type="evidence" value="ECO:0007669"/>
    <property type="project" value="TreeGrafter"/>
</dbReference>
<dbReference type="SUPFAM" id="SSF53822">
    <property type="entry name" value="Periplasmic binding protein-like I"/>
    <property type="match status" value="1"/>
</dbReference>
<evidence type="ECO:0000256" key="2">
    <source>
        <dbReference type="ARBA" id="ARBA00023125"/>
    </source>
</evidence>
<dbReference type="Pfam" id="PF00356">
    <property type="entry name" value="LacI"/>
    <property type="match status" value="1"/>
</dbReference>
<gene>
    <name evidence="5" type="ORF">HHL11_11195</name>
</gene>
<evidence type="ECO:0000256" key="1">
    <source>
        <dbReference type="ARBA" id="ARBA00023015"/>
    </source>
</evidence>
<feature type="domain" description="HTH lacI-type" evidence="4">
    <location>
        <begin position="2"/>
        <end position="56"/>
    </location>
</feature>
<keyword evidence="3" id="KW-0804">Transcription</keyword>
<dbReference type="CDD" id="cd06307">
    <property type="entry name" value="PBP1_sugar_binding"/>
    <property type="match status" value="1"/>
</dbReference>
<dbReference type="SUPFAM" id="SSF47413">
    <property type="entry name" value="lambda repressor-like DNA-binding domains"/>
    <property type="match status" value="1"/>
</dbReference>
<sequence length="343" mass="37542">MPRMEEVAQRAEVSLATVDRVLHGRSGVRAATVQRVMRAAADLGYVPEAQARAAAAPKPLRLAFLIPEGSNRFLRMLGDVIGYSQEHWAPFNVRCQAEYIEAFNPEALARQLLRHAKKCDGIAFMALEHPVVREAVAQLAEQGVPTVTLISDLSNSQRAAYVGLDNRAAGRTAAYLIARFMGPVARSKHPKVAMIAGSLSYKAHEEREAGFLHLMQEQYPSVHVVGAREGQDDAEKNYRQARALFEQHADLAGIYNIGGGAEGIGRAIHETTLVRKPIFIGHGLTPDTRALLIDGTLDAVITQNPQGAVMNCVRIFANLRDGREPTSGVEQVRSQVIFRENLP</sequence>
<dbReference type="Gene3D" id="1.10.260.40">
    <property type="entry name" value="lambda repressor-like DNA-binding domains"/>
    <property type="match status" value="1"/>
</dbReference>
<dbReference type="Proteomes" id="UP000541185">
    <property type="component" value="Unassembled WGS sequence"/>
</dbReference>
<dbReference type="InterPro" id="IPR010982">
    <property type="entry name" value="Lambda_DNA-bd_dom_sf"/>
</dbReference>
<evidence type="ECO:0000313" key="6">
    <source>
        <dbReference type="Proteomes" id="UP000541185"/>
    </source>
</evidence>
<dbReference type="Gene3D" id="3.40.50.2300">
    <property type="match status" value="2"/>
</dbReference>
<dbReference type="InterPro" id="IPR025997">
    <property type="entry name" value="SBP_2_dom"/>
</dbReference>
<dbReference type="SMART" id="SM00354">
    <property type="entry name" value="HTH_LACI"/>
    <property type="match status" value="1"/>
</dbReference>
<dbReference type="InterPro" id="IPR028082">
    <property type="entry name" value="Peripla_BP_I"/>
</dbReference>
<protein>
    <submittedName>
        <fullName evidence="5">LacI family transcriptional regulator</fullName>
    </submittedName>
</protein>
<proteinExistence type="predicted"/>
<dbReference type="InterPro" id="IPR000843">
    <property type="entry name" value="HTH_LacI"/>
</dbReference>
<accession>A0A848H479</accession>
<name>A0A848H479_9BURK</name>